<dbReference type="EMBL" id="JAUSTT010000014">
    <property type="protein sequence ID" value="MDQ0176660.1"/>
    <property type="molecule type" value="Genomic_DNA"/>
</dbReference>
<dbReference type="PANTHER" id="PTHR34979:SF1">
    <property type="entry name" value="INNER MEMBRANE PROTEIN YGAZ"/>
    <property type="match status" value="1"/>
</dbReference>
<keyword evidence="3" id="KW-0813">Transport</keyword>
<evidence type="ECO:0000256" key="2">
    <source>
        <dbReference type="ARBA" id="ARBA00010735"/>
    </source>
</evidence>
<evidence type="ECO:0000256" key="6">
    <source>
        <dbReference type="ARBA" id="ARBA00022989"/>
    </source>
</evidence>
<dbReference type="RefSeq" id="WP_307229989.1">
    <property type="nucleotide sequence ID" value="NZ_JAUSTT010000014.1"/>
</dbReference>
<comment type="caution">
    <text evidence="9">The sequence shown here is derived from an EMBL/GenBank/DDBJ whole genome shotgun (WGS) entry which is preliminary data.</text>
</comment>
<feature type="transmembrane region" description="Helical" evidence="8">
    <location>
        <begin position="143"/>
        <end position="164"/>
    </location>
</feature>
<gene>
    <name evidence="9" type="ORF">J2S08_002518</name>
</gene>
<feature type="transmembrane region" description="Helical" evidence="8">
    <location>
        <begin position="201"/>
        <end position="222"/>
    </location>
</feature>
<dbReference type="InterPro" id="IPR011606">
    <property type="entry name" value="Brnchd-chn_aa_trnsp_permease"/>
</dbReference>
<keyword evidence="4" id="KW-1003">Cell membrane</keyword>
<name>A0ABT9WTW7_9BACI</name>
<dbReference type="Proteomes" id="UP001223586">
    <property type="component" value="Unassembled WGS sequence"/>
</dbReference>
<evidence type="ECO:0000256" key="5">
    <source>
        <dbReference type="ARBA" id="ARBA00022692"/>
    </source>
</evidence>
<organism evidence="9 10">
    <name type="scientific">Bacillus chungangensis</name>
    <dbReference type="NCBI Taxonomy" id="587633"/>
    <lineage>
        <taxon>Bacteria</taxon>
        <taxon>Bacillati</taxon>
        <taxon>Bacillota</taxon>
        <taxon>Bacilli</taxon>
        <taxon>Bacillales</taxon>
        <taxon>Bacillaceae</taxon>
        <taxon>Bacillus</taxon>
    </lineage>
</organism>
<evidence type="ECO:0000256" key="3">
    <source>
        <dbReference type="ARBA" id="ARBA00022448"/>
    </source>
</evidence>
<keyword evidence="5 8" id="KW-0812">Transmembrane</keyword>
<proteinExistence type="inferred from homology"/>
<keyword evidence="7 8" id="KW-0472">Membrane</keyword>
<dbReference type="PANTHER" id="PTHR34979">
    <property type="entry name" value="INNER MEMBRANE PROTEIN YGAZ"/>
    <property type="match status" value="1"/>
</dbReference>
<evidence type="ECO:0000256" key="8">
    <source>
        <dbReference type="SAM" id="Phobius"/>
    </source>
</evidence>
<feature type="transmembrane region" description="Helical" evidence="8">
    <location>
        <begin position="228"/>
        <end position="245"/>
    </location>
</feature>
<keyword evidence="10" id="KW-1185">Reference proteome</keyword>
<evidence type="ECO:0000313" key="9">
    <source>
        <dbReference type="EMBL" id="MDQ0176660.1"/>
    </source>
</evidence>
<feature type="transmembrane region" description="Helical" evidence="8">
    <location>
        <begin position="33"/>
        <end position="55"/>
    </location>
</feature>
<evidence type="ECO:0000256" key="1">
    <source>
        <dbReference type="ARBA" id="ARBA00004651"/>
    </source>
</evidence>
<evidence type="ECO:0000256" key="4">
    <source>
        <dbReference type="ARBA" id="ARBA00022475"/>
    </source>
</evidence>
<feature type="transmembrane region" description="Helical" evidence="8">
    <location>
        <begin position="176"/>
        <end position="194"/>
    </location>
</feature>
<reference evidence="9 10" key="1">
    <citation type="submission" date="2023-07" db="EMBL/GenBank/DDBJ databases">
        <title>Genomic Encyclopedia of Type Strains, Phase IV (KMG-IV): sequencing the most valuable type-strain genomes for metagenomic binning, comparative biology and taxonomic classification.</title>
        <authorList>
            <person name="Goeker M."/>
        </authorList>
    </citation>
    <scope>NUCLEOTIDE SEQUENCE [LARGE SCALE GENOMIC DNA]</scope>
    <source>
        <strain evidence="9 10">DSM 23837</strain>
    </source>
</reference>
<accession>A0ABT9WTW7</accession>
<sequence>MKRESSIVIKQEDGSLQEENQLLQGVKDCVPTLLGYLSIGFAAGVVQNTAGLSILEIAMMSLFLYAGSAQFIAAGMFASGAPVLSIILTIFIVNLRHFLLSAALAPHFRRFPTWQNMINGFLLTDETFGVASNHLASGKQATYSWLLGLNVTAYLNWLVANLAGAYFGNWITNPEAFGLDFALPAMFVGLLVLQMAVRSKLAINLFVAGCAILFTIGASFLLPKGIDILFACILAATLGTVMKKWN</sequence>
<comment type="similarity">
    <text evidence="2">Belongs to the AzlC family.</text>
</comment>
<keyword evidence="6 8" id="KW-1133">Transmembrane helix</keyword>
<comment type="subcellular location">
    <subcellularLocation>
        <location evidence="1">Cell membrane</location>
        <topology evidence="1">Multi-pass membrane protein</topology>
    </subcellularLocation>
</comment>
<evidence type="ECO:0000313" key="10">
    <source>
        <dbReference type="Proteomes" id="UP001223586"/>
    </source>
</evidence>
<evidence type="ECO:0000256" key="7">
    <source>
        <dbReference type="ARBA" id="ARBA00023136"/>
    </source>
</evidence>
<dbReference type="Pfam" id="PF03591">
    <property type="entry name" value="AzlC"/>
    <property type="match status" value="1"/>
</dbReference>
<protein>
    <submittedName>
        <fullName evidence="9">4-azaleucine resistance transporter AzlC</fullName>
    </submittedName>
</protein>